<name>A0A2R5HE36_9LACT</name>
<dbReference type="SUPFAM" id="SSF52833">
    <property type="entry name" value="Thioredoxin-like"/>
    <property type="match status" value="1"/>
</dbReference>
<evidence type="ECO:0000313" key="8">
    <source>
        <dbReference type="Proteomes" id="UP000245021"/>
    </source>
</evidence>
<feature type="domain" description="Thioredoxin" evidence="6">
    <location>
        <begin position="17"/>
        <end position="160"/>
    </location>
</feature>
<dbReference type="InterPro" id="IPR013766">
    <property type="entry name" value="Thioredoxin_domain"/>
</dbReference>
<evidence type="ECO:0000256" key="2">
    <source>
        <dbReference type="ARBA" id="ARBA00022862"/>
    </source>
</evidence>
<reference evidence="7 8" key="1">
    <citation type="journal article" date="2018" name="Genome Announc.">
        <title>Draft Genome Sequence of Lactococcus sp. Strain NtB2 (JCM 32569), Isolated from the Gut of the Higher Termite Nasutitermes takasagoensis.</title>
        <authorList>
            <person name="Noda S."/>
            <person name="Aihara C."/>
            <person name="Yuki M."/>
            <person name="Ohkuma M."/>
        </authorList>
    </citation>
    <scope>NUCLEOTIDE SEQUENCE [LARGE SCALE GENOMIC DNA]</scope>
    <source>
        <strain evidence="7 8">NtB2</strain>
    </source>
</reference>
<protein>
    <submittedName>
        <fullName evidence="7">Thiol peroxidase</fullName>
    </submittedName>
</protein>
<evidence type="ECO:0000256" key="4">
    <source>
        <dbReference type="ARBA" id="ARBA00023157"/>
    </source>
</evidence>
<dbReference type="InterPro" id="IPR050455">
    <property type="entry name" value="Tpx_Peroxidase_subfamily"/>
</dbReference>
<keyword evidence="8" id="KW-1185">Reference proteome</keyword>
<dbReference type="PROSITE" id="PS51352">
    <property type="entry name" value="THIOREDOXIN_2"/>
    <property type="match status" value="1"/>
</dbReference>
<evidence type="ECO:0000259" key="6">
    <source>
        <dbReference type="PROSITE" id="PS51352"/>
    </source>
</evidence>
<dbReference type="OrthoDB" id="9781543at2"/>
<keyword evidence="1 7" id="KW-0575">Peroxidase</keyword>
<comment type="caution">
    <text evidence="7">The sequence shown here is derived from an EMBL/GenBank/DDBJ whole genome shotgun (WGS) entry which is preliminary data.</text>
</comment>
<dbReference type="PANTHER" id="PTHR43110:SF1">
    <property type="entry name" value="THIOL PEROXIDASE"/>
    <property type="match status" value="1"/>
</dbReference>
<accession>A0A2R5HE36</accession>
<keyword evidence="5" id="KW-0676">Redox-active center</keyword>
<evidence type="ECO:0000256" key="5">
    <source>
        <dbReference type="ARBA" id="ARBA00023284"/>
    </source>
</evidence>
<dbReference type="AlphaFoldDB" id="A0A2R5HE36"/>
<proteinExistence type="predicted"/>
<dbReference type="Pfam" id="PF00578">
    <property type="entry name" value="AhpC-TSA"/>
    <property type="match status" value="1"/>
</dbReference>
<dbReference type="RefSeq" id="WP_109245078.1">
    <property type="nucleotide sequence ID" value="NZ_BFFO01000001.1"/>
</dbReference>
<evidence type="ECO:0000256" key="1">
    <source>
        <dbReference type="ARBA" id="ARBA00022559"/>
    </source>
</evidence>
<dbReference type="Proteomes" id="UP000245021">
    <property type="component" value="Unassembled WGS sequence"/>
</dbReference>
<dbReference type="GO" id="GO:0004601">
    <property type="term" value="F:peroxidase activity"/>
    <property type="evidence" value="ECO:0007669"/>
    <property type="project" value="UniProtKB-KW"/>
</dbReference>
<sequence length="160" mass="17655">MTVDIYSDGKMIAALNPKVDGPAPDFRLPDQHDHRVSLADFKRPILISVVPDITHEVCSLQTKRFNQEAAKHPGISFLTVSKNSSEEHRAWCAAAGDGHHMISDDGTFGDIYGLLLDDGETLARAVYLIKDGQIVYSQIVENIGNEPSYDEVMMAVDELN</sequence>
<keyword evidence="2" id="KW-0049">Antioxidant</keyword>
<dbReference type="InterPro" id="IPR036249">
    <property type="entry name" value="Thioredoxin-like_sf"/>
</dbReference>
<evidence type="ECO:0000313" key="7">
    <source>
        <dbReference type="EMBL" id="GBG96096.1"/>
    </source>
</evidence>
<keyword evidence="3" id="KW-0560">Oxidoreductase</keyword>
<dbReference type="EMBL" id="BFFO01000001">
    <property type="protein sequence ID" value="GBG96096.1"/>
    <property type="molecule type" value="Genomic_DNA"/>
</dbReference>
<dbReference type="InterPro" id="IPR000866">
    <property type="entry name" value="AhpC/TSA"/>
</dbReference>
<dbReference type="Gene3D" id="3.40.30.10">
    <property type="entry name" value="Glutaredoxin"/>
    <property type="match status" value="1"/>
</dbReference>
<gene>
    <name evidence="7" type="primary">tpx_1</name>
    <name evidence="7" type="ORF">NtB2_00200</name>
</gene>
<evidence type="ECO:0000256" key="3">
    <source>
        <dbReference type="ARBA" id="ARBA00023002"/>
    </source>
</evidence>
<keyword evidence="4" id="KW-1015">Disulfide bond</keyword>
<organism evidence="7 8">
    <name type="scientific">Lactococcus termiticola</name>
    <dbReference type="NCBI Taxonomy" id="2169526"/>
    <lineage>
        <taxon>Bacteria</taxon>
        <taxon>Bacillati</taxon>
        <taxon>Bacillota</taxon>
        <taxon>Bacilli</taxon>
        <taxon>Lactobacillales</taxon>
        <taxon>Streptococcaceae</taxon>
        <taxon>Lactococcus</taxon>
    </lineage>
</organism>
<dbReference type="PANTHER" id="PTHR43110">
    <property type="entry name" value="THIOL PEROXIDASE"/>
    <property type="match status" value="1"/>
</dbReference>